<comment type="caution">
    <text evidence="6">The sequence shown here is derived from an EMBL/GenBank/DDBJ whole genome shotgun (WGS) entry which is preliminary data.</text>
</comment>
<dbReference type="InterPro" id="IPR001670">
    <property type="entry name" value="ADH_Fe/GldA"/>
</dbReference>
<dbReference type="CDD" id="cd08551">
    <property type="entry name" value="Fe-ADH"/>
    <property type="match status" value="1"/>
</dbReference>
<feature type="domain" description="Fe-containing alcohol dehydrogenase-like C-terminal" evidence="5">
    <location>
        <begin position="193"/>
        <end position="386"/>
    </location>
</feature>
<keyword evidence="2" id="KW-0560">Oxidoreductase</keyword>
<protein>
    <submittedName>
        <fullName evidence="6">Iron-containing alcohol dehydrogenase</fullName>
    </submittedName>
</protein>
<dbReference type="Proteomes" id="UP001500253">
    <property type="component" value="Unassembled WGS sequence"/>
</dbReference>
<dbReference type="PANTHER" id="PTHR11496:SF102">
    <property type="entry name" value="ALCOHOL DEHYDROGENASE 4"/>
    <property type="match status" value="1"/>
</dbReference>
<dbReference type="Pfam" id="PF25137">
    <property type="entry name" value="ADH_Fe_C"/>
    <property type="match status" value="1"/>
</dbReference>
<evidence type="ECO:0000313" key="7">
    <source>
        <dbReference type="Proteomes" id="UP001500253"/>
    </source>
</evidence>
<dbReference type="SUPFAM" id="SSF56796">
    <property type="entry name" value="Dehydroquinate synthase-like"/>
    <property type="match status" value="1"/>
</dbReference>
<dbReference type="EMBL" id="BAAASD010000001">
    <property type="protein sequence ID" value="GAA2326083.1"/>
    <property type="molecule type" value="Genomic_DNA"/>
</dbReference>
<evidence type="ECO:0000259" key="5">
    <source>
        <dbReference type="Pfam" id="PF25137"/>
    </source>
</evidence>
<dbReference type="Gene3D" id="1.20.1090.10">
    <property type="entry name" value="Dehydroquinate synthase-like - alpha domain"/>
    <property type="match status" value="1"/>
</dbReference>
<reference evidence="7" key="1">
    <citation type="journal article" date="2019" name="Int. J. Syst. Evol. Microbiol.">
        <title>The Global Catalogue of Microorganisms (GCM) 10K type strain sequencing project: providing services to taxonomists for standard genome sequencing and annotation.</title>
        <authorList>
            <consortium name="The Broad Institute Genomics Platform"/>
            <consortium name="The Broad Institute Genome Sequencing Center for Infectious Disease"/>
            <person name="Wu L."/>
            <person name="Ma J."/>
        </authorList>
    </citation>
    <scope>NUCLEOTIDE SEQUENCE [LARGE SCALE GENOMIC DNA]</scope>
    <source>
        <strain evidence="7">JCM 4316</strain>
    </source>
</reference>
<evidence type="ECO:0000313" key="6">
    <source>
        <dbReference type="EMBL" id="GAA2326083.1"/>
    </source>
</evidence>
<dbReference type="PROSITE" id="PS00060">
    <property type="entry name" value="ADH_IRON_2"/>
    <property type="match status" value="1"/>
</dbReference>
<dbReference type="InterPro" id="IPR039697">
    <property type="entry name" value="Alcohol_dehydrogenase_Fe"/>
</dbReference>
<dbReference type="PANTHER" id="PTHR11496">
    <property type="entry name" value="ALCOHOL DEHYDROGENASE"/>
    <property type="match status" value="1"/>
</dbReference>
<sequence>MGEFIPSTLTIDPTCRIEFGPGRVEDLPELVSSLGMNRAFLVTDHGLRAAGIVDQVLKVLAAAGVEHDVYDGVGANPSTGNVDEGAAKARSFGAAVVVALGGGSVLDAAKGISLLVGNADAEAADADALWEGLDGLPLIAIPTTSGTGAETNGFGVIEDTAACRKVYLGHPSVKPRIALLDPKLTLGLPPRITAATGIDALVHGLESLASRGANPASTAYATQAVAMVGRWLPAAYQDGSDLEARAQLMLGAHLAGQALTISGLGLVHGIGHALTAHTGTPHGVALAAVLEEVLEFSASSAQHAYEQAARALRLAPPADGDWTRAAIEAVREISGALEIKQPLRELGVRPDQLHSIAQGALADAVTRNAPRRPTDEDILGILRAAY</sequence>
<dbReference type="PROSITE" id="PS00913">
    <property type="entry name" value="ADH_IRON_1"/>
    <property type="match status" value="1"/>
</dbReference>
<name>A0ABP5S9A9_9ACTN</name>
<accession>A0ABP5S9A9</accession>
<evidence type="ECO:0000256" key="3">
    <source>
        <dbReference type="ARBA" id="ARBA00023027"/>
    </source>
</evidence>
<comment type="similarity">
    <text evidence="1">Belongs to the iron-containing alcohol dehydrogenase family.</text>
</comment>
<proteinExistence type="inferred from homology"/>
<evidence type="ECO:0000259" key="4">
    <source>
        <dbReference type="Pfam" id="PF00465"/>
    </source>
</evidence>
<dbReference type="InterPro" id="IPR056798">
    <property type="entry name" value="ADH_Fe_C"/>
</dbReference>
<dbReference type="RefSeq" id="WP_346172745.1">
    <property type="nucleotide sequence ID" value="NZ_BAAASD010000001.1"/>
</dbReference>
<organism evidence="6 7">
    <name type="scientific">Streptomyces cuspidosporus</name>
    <dbReference type="NCBI Taxonomy" id="66882"/>
    <lineage>
        <taxon>Bacteria</taxon>
        <taxon>Bacillati</taxon>
        <taxon>Actinomycetota</taxon>
        <taxon>Actinomycetes</taxon>
        <taxon>Kitasatosporales</taxon>
        <taxon>Streptomycetaceae</taxon>
        <taxon>Streptomyces</taxon>
    </lineage>
</organism>
<dbReference type="InterPro" id="IPR018211">
    <property type="entry name" value="ADH_Fe_CS"/>
</dbReference>
<keyword evidence="3" id="KW-0520">NAD</keyword>
<keyword evidence="7" id="KW-1185">Reference proteome</keyword>
<evidence type="ECO:0000256" key="2">
    <source>
        <dbReference type="ARBA" id="ARBA00023002"/>
    </source>
</evidence>
<gene>
    <name evidence="6" type="ORF">GCM10010246_04420</name>
</gene>
<evidence type="ECO:0000256" key="1">
    <source>
        <dbReference type="ARBA" id="ARBA00007358"/>
    </source>
</evidence>
<dbReference type="Pfam" id="PF00465">
    <property type="entry name" value="Fe-ADH"/>
    <property type="match status" value="1"/>
</dbReference>
<feature type="domain" description="Alcohol dehydrogenase iron-type/glycerol dehydrogenase GldA" evidence="4">
    <location>
        <begin position="16"/>
        <end position="182"/>
    </location>
</feature>
<dbReference type="Gene3D" id="3.40.50.1970">
    <property type="match status" value="1"/>
</dbReference>